<protein>
    <submittedName>
        <fullName evidence="2">D-serine deaminase-like pyridoxal phosphate-dependent protein</fullName>
    </submittedName>
</protein>
<sequence>MVSRRTLLLGGTAAAATALAFSRPAESSGGHSPYFAGLNTLLRKNGIDRPVLLIDLDRLDRNIDRVIKSAKTGTPRTFRIVAKSVPSPALIDYIAKRAGTESVMVFHRPFIQELAQLRPQSDLLLGKPMPVAAVDTFYKQHKGPFDPSRQLQWLVDSDARLAQYLQWAKGQGQRLRINLEIDVGLHRGGFTGPAAAAQVLRVIAANPEQLAFSGFMGYDAHIMGLPGMLAQREVPKVKARYAAFVDMLAREFPQLHQGPLTFNGAGSPTFRHHETGSHLNDISVGTALLKPSHYDLPVLADFEPAAFIATPVLKRHANTGVPTMEWLSGPMVAWNSNSADILFAYGGNWLADPESPAGVSKAGLYTSSNQEGYLAAKGVTLAPDDFLFLRPTQSEAVLLQFGDLVGIRGGKVECRWPVLESHI</sequence>
<organism evidence="2 3">
    <name type="scientific">Pseudoduganella violacea</name>
    <dbReference type="NCBI Taxonomy" id="1715466"/>
    <lineage>
        <taxon>Bacteria</taxon>
        <taxon>Pseudomonadati</taxon>
        <taxon>Pseudomonadota</taxon>
        <taxon>Betaproteobacteria</taxon>
        <taxon>Burkholderiales</taxon>
        <taxon>Oxalobacteraceae</taxon>
        <taxon>Telluria group</taxon>
        <taxon>Pseudoduganella</taxon>
    </lineage>
</organism>
<evidence type="ECO:0000313" key="2">
    <source>
        <dbReference type="EMBL" id="MBB3122417.1"/>
    </source>
</evidence>
<dbReference type="PANTHER" id="PTHR28004">
    <property type="entry name" value="ZGC:162816-RELATED"/>
    <property type="match status" value="1"/>
</dbReference>
<dbReference type="Gene3D" id="3.20.20.10">
    <property type="entry name" value="Alanine racemase"/>
    <property type="match status" value="1"/>
</dbReference>
<proteinExistence type="predicted"/>
<name>A0A7W5BFW8_9BURK</name>
<evidence type="ECO:0000313" key="3">
    <source>
        <dbReference type="Proteomes" id="UP000541535"/>
    </source>
</evidence>
<dbReference type="InterPro" id="IPR029066">
    <property type="entry name" value="PLP-binding_barrel"/>
</dbReference>
<dbReference type="RefSeq" id="WP_183444072.1">
    <property type="nucleotide sequence ID" value="NZ_JACHXD010000030.1"/>
</dbReference>
<keyword evidence="3" id="KW-1185">Reference proteome</keyword>
<dbReference type="Pfam" id="PF01168">
    <property type="entry name" value="Ala_racemase_N"/>
    <property type="match status" value="1"/>
</dbReference>
<feature type="domain" description="Alanine racemase N-terminal" evidence="1">
    <location>
        <begin position="54"/>
        <end position="289"/>
    </location>
</feature>
<dbReference type="GO" id="GO:0036088">
    <property type="term" value="P:D-serine catabolic process"/>
    <property type="evidence" value="ECO:0007669"/>
    <property type="project" value="TreeGrafter"/>
</dbReference>
<dbReference type="InterPro" id="IPR051466">
    <property type="entry name" value="D-amino_acid_metab_enzyme"/>
</dbReference>
<dbReference type="InterPro" id="IPR001608">
    <property type="entry name" value="Ala_racemase_N"/>
</dbReference>
<dbReference type="GO" id="GO:0008721">
    <property type="term" value="F:D-serine ammonia-lyase activity"/>
    <property type="evidence" value="ECO:0007669"/>
    <property type="project" value="TreeGrafter"/>
</dbReference>
<dbReference type="InterPro" id="IPR006311">
    <property type="entry name" value="TAT_signal"/>
</dbReference>
<accession>A0A7W5BFW8</accession>
<dbReference type="PROSITE" id="PS51318">
    <property type="entry name" value="TAT"/>
    <property type="match status" value="1"/>
</dbReference>
<dbReference type="PANTHER" id="PTHR28004:SF2">
    <property type="entry name" value="D-SERINE DEHYDRATASE"/>
    <property type="match status" value="1"/>
</dbReference>
<reference evidence="2 3" key="1">
    <citation type="submission" date="2020-08" db="EMBL/GenBank/DDBJ databases">
        <title>Genomic Encyclopedia of Type Strains, Phase III (KMG-III): the genomes of soil and plant-associated and newly described type strains.</title>
        <authorList>
            <person name="Whitman W."/>
        </authorList>
    </citation>
    <scope>NUCLEOTIDE SEQUENCE [LARGE SCALE GENOMIC DNA]</scope>
    <source>
        <strain evidence="2 3">CECT 8897</strain>
    </source>
</reference>
<dbReference type="Proteomes" id="UP000541535">
    <property type="component" value="Unassembled WGS sequence"/>
</dbReference>
<gene>
    <name evidence="2" type="ORF">FHS03_005518</name>
</gene>
<dbReference type="SUPFAM" id="SSF51419">
    <property type="entry name" value="PLP-binding barrel"/>
    <property type="match status" value="1"/>
</dbReference>
<evidence type="ECO:0000259" key="1">
    <source>
        <dbReference type="Pfam" id="PF01168"/>
    </source>
</evidence>
<dbReference type="AlphaFoldDB" id="A0A7W5BFW8"/>
<comment type="caution">
    <text evidence="2">The sequence shown here is derived from an EMBL/GenBank/DDBJ whole genome shotgun (WGS) entry which is preliminary data.</text>
</comment>
<dbReference type="EMBL" id="JACHXD010000030">
    <property type="protein sequence ID" value="MBB3122417.1"/>
    <property type="molecule type" value="Genomic_DNA"/>
</dbReference>